<evidence type="ECO:0000256" key="2">
    <source>
        <dbReference type="ARBA" id="ARBA00022737"/>
    </source>
</evidence>
<name>A0A8J4YFS3_CHIOP</name>
<keyword evidence="6" id="KW-1185">Reference proteome</keyword>
<dbReference type="PANTHER" id="PTHR12751">
    <property type="entry name" value="PHOSPHATASE AND ACTIN REGULATOR PHACTR"/>
    <property type="match status" value="1"/>
</dbReference>
<dbReference type="PROSITE" id="PS00178">
    <property type="entry name" value="AA_TRNA_LIGASE_I"/>
    <property type="match status" value="1"/>
</dbReference>
<dbReference type="PANTHER" id="PTHR12751:SF18">
    <property type="entry name" value="PHOSPHATASE AND ACTIN REGULATOR 1"/>
    <property type="match status" value="1"/>
</dbReference>
<dbReference type="Proteomes" id="UP000770661">
    <property type="component" value="Unassembled WGS sequence"/>
</dbReference>
<feature type="region of interest" description="Disordered" evidence="4">
    <location>
        <begin position="186"/>
        <end position="208"/>
    </location>
</feature>
<dbReference type="OrthoDB" id="5563016at2759"/>
<comment type="caution">
    <text evidence="5">The sequence shown here is derived from an EMBL/GenBank/DDBJ whole genome shotgun (WGS) entry which is preliminary data.</text>
</comment>
<dbReference type="GO" id="GO:0006418">
    <property type="term" value="P:tRNA aminoacylation for protein translation"/>
    <property type="evidence" value="ECO:0007669"/>
    <property type="project" value="InterPro"/>
</dbReference>
<proteinExistence type="inferred from homology"/>
<keyword evidence="3" id="KW-0009">Actin-binding</keyword>
<evidence type="ECO:0000313" key="5">
    <source>
        <dbReference type="EMBL" id="KAG0723419.1"/>
    </source>
</evidence>
<comment type="similarity">
    <text evidence="1">Belongs to the phosphatase and actin regulator family.</text>
</comment>
<dbReference type="SMART" id="SM00707">
    <property type="entry name" value="RPEL"/>
    <property type="match status" value="2"/>
</dbReference>
<dbReference type="Pfam" id="PF02755">
    <property type="entry name" value="RPEL"/>
    <property type="match status" value="1"/>
</dbReference>
<dbReference type="AlphaFoldDB" id="A0A8J4YFS3"/>
<dbReference type="InterPro" id="IPR004018">
    <property type="entry name" value="RPEL_repeat"/>
</dbReference>
<gene>
    <name evidence="5" type="primary">PHACTR1</name>
    <name evidence="5" type="ORF">GWK47_042773</name>
</gene>
<evidence type="ECO:0000313" key="6">
    <source>
        <dbReference type="Proteomes" id="UP000770661"/>
    </source>
</evidence>
<dbReference type="Gene3D" id="6.10.140.2130">
    <property type="match status" value="2"/>
</dbReference>
<dbReference type="InterPro" id="IPR001412">
    <property type="entry name" value="aa-tRNA-synth_I_CS"/>
</dbReference>
<evidence type="ECO:0000256" key="4">
    <source>
        <dbReference type="SAM" id="MobiDB-lite"/>
    </source>
</evidence>
<sequence>MLMARQGAPPPLPAHPQRRGANLSPSGRIIDASPSDRVLGLDSAPSPSGSPTVGGTAGGATRVRIRRTAPPSPICPPTLSSPTRCRSLGVLGDVMRMARCVWEEGERGKMNRSQWLISVISSARRLSLRPTAEELEERNILKRNTPEEAKKLKEEKRRTLLRKLSFRPTLEELRERKVPQAMIGAWADQEPPFPPPPTSEHPYTPTSG</sequence>
<reference evidence="5" key="1">
    <citation type="submission" date="2020-07" db="EMBL/GenBank/DDBJ databases">
        <title>The High-quality genome of the commercially important snow crab, Chionoecetes opilio.</title>
        <authorList>
            <person name="Jeong J.-H."/>
            <person name="Ryu S."/>
        </authorList>
    </citation>
    <scope>NUCLEOTIDE SEQUENCE</scope>
    <source>
        <strain evidence="5">MADBK_172401_WGS</strain>
        <tissue evidence="5">Digestive gland</tissue>
    </source>
</reference>
<accession>A0A8J4YFS3</accession>
<dbReference type="GO" id="GO:0030036">
    <property type="term" value="P:actin cytoskeleton organization"/>
    <property type="evidence" value="ECO:0007669"/>
    <property type="project" value="TreeGrafter"/>
</dbReference>
<feature type="compositionally biased region" description="Low complexity" evidence="4">
    <location>
        <begin position="43"/>
        <end position="60"/>
    </location>
</feature>
<dbReference type="GO" id="GO:0003779">
    <property type="term" value="F:actin binding"/>
    <property type="evidence" value="ECO:0007669"/>
    <property type="project" value="UniProtKB-KW"/>
</dbReference>
<keyword evidence="2" id="KW-0677">Repeat</keyword>
<dbReference type="GO" id="GO:0005524">
    <property type="term" value="F:ATP binding"/>
    <property type="evidence" value="ECO:0007669"/>
    <property type="project" value="InterPro"/>
</dbReference>
<evidence type="ECO:0000256" key="1">
    <source>
        <dbReference type="ARBA" id="ARBA00009795"/>
    </source>
</evidence>
<dbReference type="GO" id="GO:0004812">
    <property type="term" value="F:aminoacyl-tRNA ligase activity"/>
    <property type="evidence" value="ECO:0007669"/>
    <property type="project" value="InterPro"/>
</dbReference>
<dbReference type="EMBL" id="JACEEZ010008313">
    <property type="protein sequence ID" value="KAG0723419.1"/>
    <property type="molecule type" value="Genomic_DNA"/>
</dbReference>
<protein>
    <submittedName>
        <fullName evidence="5">Phosphatase and actin regulator 1</fullName>
    </submittedName>
</protein>
<feature type="region of interest" description="Disordered" evidence="4">
    <location>
        <begin position="1"/>
        <end position="60"/>
    </location>
</feature>
<evidence type="ECO:0000256" key="3">
    <source>
        <dbReference type="ARBA" id="ARBA00023203"/>
    </source>
</evidence>
<organism evidence="5 6">
    <name type="scientific">Chionoecetes opilio</name>
    <name type="common">Atlantic snow crab</name>
    <name type="synonym">Cancer opilio</name>
    <dbReference type="NCBI Taxonomy" id="41210"/>
    <lineage>
        <taxon>Eukaryota</taxon>
        <taxon>Metazoa</taxon>
        <taxon>Ecdysozoa</taxon>
        <taxon>Arthropoda</taxon>
        <taxon>Crustacea</taxon>
        <taxon>Multicrustacea</taxon>
        <taxon>Malacostraca</taxon>
        <taxon>Eumalacostraca</taxon>
        <taxon>Eucarida</taxon>
        <taxon>Decapoda</taxon>
        <taxon>Pleocyemata</taxon>
        <taxon>Brachyura</taxon>
        <taxon>Eubrachyura</taxon>
        <taxon>Majoidea</taxon>
        <taxon>Majidae</taxon>
        <taxon>Chionoecetes</taxon>
    </lineage>
</organism>